<dbReference type="RefSeq" id="WP_184955061.1">
    <property type="nucleotide sequence ID" value="NZ_BOMC01000020.1"/>
</dbReference>
<keyword evidence="3" id="KW-1185">Reference proteome</keyword>
<reference evidence="2 3" key="1">
    <citation type="submission" date="2020-08" db="EMBL/GenBank/DDBJ databases">
        <title>Sequencing the genomes of 1000 actinobacteria strains.</title>
        <authorList>
            <person name="Klenk H.-P."/>
        </authorList>
    </citation>
    <scope>NUCLEOTIDE SEQUENCE [LARGE SCALE GENOMIC DNA]</scope>
    <source>
        <strain evidence="2 3">DSM 45518</strain>
    </source>
</reference>
<gene>
    <name evidence="2" type="ORF">BKA14_007018</name>
</gene>
<evidence type="ECO:0000313" key="3">
    <source>
        <dbReference type="Proteomes" id="UP000542742"/>
    </source>
</evidence>
<feature type="compositionally biased region" description="Low complexity" evidence="1">
    <location>
        <begin position="184"/>
        <end position="194"/>
    </location>
</feature>
<feature type="region of interest" description="Disordered" evidence="1">
    <location>
        <begin position="132"/>
        <end position="217"/>
    </location>
</feature>
<evidence type="ECO:0000313" key="2">
    <source>
        <dbReference type="EMBL" id="MBB4696870.1"/>
    </source>
</evidence>
<organism evidence="2 3">
    <name type="scientific">Paractinoplanes abujensis</name>
    <dbReference type="NCBI Taxonomy" id="882441"/>
    <lineage>
        <taxon>Bacteria</taxon>
        <taxon>Bacillati</taxon>
        <taxon>Actinomycetota</taxon>
        <taxon>Actinomycetes</taxon>
        <taxon>Micromonosporales</taxon>
        <taxon>Micromonosporaceae</taxon>
        <taxon>Paractinoplanes</taxon>
    </lineage>
</organism>
<feature type="compositionally biased region" description="Low complexity" evidence="1">
    <location>
        <begin position="132"/>
        <end position="162"/>
    </location>
</feature>
<name>A0A7W7CY95_9ACTN</name>
<comment type="caution">
    <text evidence="2">The sequence shown here is derived from an EMBL/GenBank/DDBJ whole genome shotgun (WGS) entry which is preliminary data.</text>
</comment>
<dbReference type="EMBL" id="JACHMF010000001">
    <property type="protein sequence ID" value="MBB4696870.1"/>
    <property type="molecule type" value="Genomic_DNA"/>
</dbReference>
<accession>A0A7W7CY95</accession>
<sequence length="217" mass="21819">MTAVGAIVAGTLVANAEWLIGASADAKVRATKMPKGVKPSVAEQNKGAVVSWSAQEIAPGVKMDRYTITAHSQGAPARAAIVRRVDSTGGESQSITFAADEVAGGTWRWTVRPHFASWTGAESGLSSALKFDPAPSARPADVVAPRPVAPSATTAPVTQPTAEPSRAPTKPAAPVEAPPREEATTAAPAVSSSAGLEPGVGESVPSASGSAPADIPQ</sequence>
<protein>
    <submittedName>
        <fullName evidence="2">Uncharacterized protein</fullName>
    </submittedName>
</protein>
<dbReference type="AlphaFoldDB" id="A0A7W7CY95"/>
<dbReference type="Proteomes" id="UP000542742">
    <property type="component" value="Unassembled WGS sequence"/>
</dbReference>
<evidence type="ECO:0000256" key="1">
    <source>
        <dbReference type="SAM" id="MobiDB-lite"/>
    </source>
</evidence>
<proteinExistence type="predicted"/>